<comment type="function">
    <text evidence="10">Part of the binding-protein-dependent transport system for phosphate; probably responsible for the translocation of the substrate across the membrane.</text>
</comment>
<keyword evidence="13" id="KW-1185">Reference proteome</keyword>
<feature type="transmembrane region" description="Helical" evidence="9">
    <location>
        <begin position="343"/>
        <end position="364"/>
    </location>
</feature>
<evidence type="ECO:0000256" key="10">
    <source>
        <dbReference type="RuleBase" id="RU363054"/>
    </source>
</evidence>
<feature type="transmembrane region" description="Helical" evidence="9">
    <location>
        <begin position="285"/>
        <end position="308"/>
    </location>
</feature>
<dbReference type="SUPFAM" id="SSF161098">
    <property type="entry name" value="MetI-like"/>
    <property type="match status" value="1"/>
</dbReference>
<feature type="transmembrane region" description="Helical" evidence="9">
    <location>
        <begin position="137"/>
        <end position="160"/>
    </location>
</feature>
<feature type="region of interest" description="Disordered" evidence="11">
    <location>
        <begin position="1"/>
        <end position="69"/>
    </location>
</feature>
<sequence length="374" mass="38997">MSDAPTRSTPRTTGPAQSGAGVGGPNGTSEADLSSTQADTTAGAGDDAGAGPGPDGNDTTPKIPGRSKVRPGDRIFQSLSSGSAVFISILIAAIGVFLVWRAVPALSRNEANFLTSREWVTVDIEHMSFGVLDLLQVTILVSLFALVLAMPVALGIAIFLTEYAPSWLKRPLAYVIDLLAAVPSVVYGLWGLLVFAPAIRPFALWLNENLGWFPLFATGSGSIIGGGTIFTAGIVLGVMILPVITAVTREVFVQTPTAQIEAALALGATRWEVVRTTVIPFGKSGYISGSMLGLGRALGETMALYLILRTTSEAFSWSLFDGGATIASKIALGYAEFNNNIQAGAYIAAGLVLFVLTFVVNAAARMVIAGKTKD</sequence>
<keyword evidence="7 9" id="KW-1133">Transmembrane helix</keyword>
<comment type="similarity">
    <text evidence="2 10">Belongs to the binding-protein-dependent transport system permease family. CysTW subfamily.</text>
</comment>
<dbReference type="EMBL" id="FNDN01000001">
    <property type="protein sequence ID" value="SDH26982.1"/>
    <property type="molecule type" value="Genomic_DNA"/>
</dbReference>
<evidence type="ECO:0000256" key="1">
    <source>
        <dbReference type="ARBA" id="ARBA00004651"/>
    </source>
</evidence>
<name>A0A1G8B121_9NOCA</name>
<keyword evidence="5 10" id="KW-0592">Phosphate transport</keyword>
<keyword evidence="3 9" id="KW-0813">Transport</keyword>
<dbReference type="InterPro" id="IPR000515">
    <property type="entry name" value="MetI-like"/>
</dbReference>
<dbReference type="InterPro" id="IPR051124">
    <property type="entry name" value="Phosphate_Transport_Permease"/>
</dbReference>
<comment type="subcellular location">
    <subcellularLocation>
        <location evidence="1 9">Cell membrane</location>
        <topology evidence="1 9">Multi-pass membrane protein</topology>
    </subcellularLocation>
</comment>
<keyword evidence="4 10" id="KW-1003">Cell membrane</keyword>
<evidence type="ECO:0000256" key="2">
    <source>
        <dbReference type="ARBA" id="ARBA00007069"/>
    </source>
</evidence>
<dbReference type="AlphaFoldDB" id="A0A1G8B121"/>
<dbReference type="GO" id="GO:0006817">
    <property type="term" value="P:phosphate ion transport"/>
    <property type="evidence" value="ECO:0007669"/>
    <property type="project" value="UniProtKB-KW"/>
</dbReference>
<evidence type="ECO:0000313" key="12">
    <source>
        <dbReference type="EMBL" id="SDH26982.1"/>
    </source>
</evidence>
<proteinExistence type="inferred from homology"/>
<feature type="transmembrane region" description="Helical" evidence="9">
    <location>
        <begin position="211"/>
        <end position="244"/>
    </location>
</feature>
<dbReference type="PROSITE" id="PS50928">
    <property type="entry name" value="ABC_TM1"/>
    <property type="match status" value="1"/>
</dbReference>
<dbReference type="Pfam" id="PF00528">
    <property type="entry name" value="BPD_transp_1"/>
    <property type="match status" value="1"/>
</dbReference>
<evidence type="ECO:0000313" key="13">
    <source>
        <dbReference type="Proteomes" id="UP000183263"/>
    </source>
</evidence>
<evidence type="ECO:0000256" key="4">
    <source>
        <dbReference type="ARBA" id="ARBA00022475"/>
    </source>
</evidence>
<dbReference type="PANTHER" id="PTHR30425:SF1">
    <property type="entry name" value="PHOSPHATE TRANSPORT SYSTEM PERMEASE PROTEIN PSTC"/>
    <property type="match status" value="1"/>
</dbReference>
<evidence type="ECO:0000256" key="11">
    <source>
        <dbReference type="SAM" id="MobiDB-lite"/>
    </source>
</evidence>
<feature type="compositionally biased region" description="Polar residues" evidence="11">
    <location>
        <begin position="1"/>
        <end position="16"/>
    </location>
</feature>
<dbReference type="Proteomes" id="UP000183263">
    <property type="component" value="Unassembled WGS sequence"/>
</dbReference>
<dbReference type="OrthoDB" id="9785113at2"/>
<dbReference type="GO" id="GO:0005886">
    <property type="term" value="C:plasma membrane"/>
    <property type="evidence" value="ECO:0007669"/>
    <property type="project" value="UniProtKB-SubCell"/>
</dbReference>
<evidence type="ECO:0000256" key="9">
    <source>
        <dbReference type="RuleBase" id="RU363032"/>
    </source>
</evidence>
<dbReference type="RefSeq" id="WP_072736128.1">
    <property type="nucleotide sequence ID" value="NZ_CP048813.1"/>
</dbReference>
<feature type="transmembrane region" description="Helical" evidence="9">
    <location>
        <begin position="84"/>
        <end position="103"/>
    </location>
</feature>
<keyword evidence="6 9" id="KW-0812">Transmembrane</keyword>
<dbReference type="GO" id="GO:0005315">
    <property type="term" value="F:phosphate transmembrane transporter activity"/>
    <property type="evidence" value="ECO:0007669"/>
    <property type="project" value="InterPro"/>
</dbReference>
<reference evidence="12 13" key="1">
    <citation type="submission" date="2016-10" db="EMBL/GenBank/DDBJ databases">
        <authorList>
            <person name="de Groot N.N."/>
        </authorList>
    </citation>
    <scope>NUCLEOTIDE SEQUENCE [LARGE SCALE GENOMIC DNA]</scope>
    <source>
        <strain evidence="12 13">DSM 44892</strain>
    </source>
</reference>
<evidence type="ECO:0000256" key="7">
    <source>
        <dbReference type="ARBA" id="ARBA00022989"/>
    </source>
</evidence>
<dbReference type="Gene3D" id="1.10.3720.10">
    <property type="entry name" value="MetI-like"/>
    <property type="match status" value="1"/>
</dbReference>
<dbReference type="CDD" id="cd06261">
    <property type="entry name" value="TM_PBP2"/>
    <property type="match status" value="1"/>
</dbReference>
<dbReference type="PANTHER" id="PTHR30425">
    <property type="entry name" value="PHOSPHATE TRANSPORT SYSTEM PERMEASE PROTEIN PST"/>
    <property type="match status" value="1"/>
</dbReference>
<accession>A0A1G8B121</accession>
<organism evidence="12 13">
    <name type="scientific">Rhodococcus triatomae</name>
    <dbReference type="NCBI Taxonomy" id="300028"/>
    <lineage>
        <taxon>Bacteria</taxon>
        <taxon>Bacillati</taxon>
        <taxon>Actinomycetota</taxon>
        <taxon>Actinomycetes</taxon>
        <taxon>Mycobacteriales</taxon>
        <taxon>Nocardiaceae</taxon>
        <taxon>Rhodococcus</taxon>
    </lineage>
</organism>
<evidence type="ECO:0000256" key="5">
    <source>
        <dbReference type="ARBA" id="ARBA00022592"/>
    </source>
</evidence>
<evidence type="ECO:0000256" key="6">
    <source>
        <dbReference type="ARBA" id="ARBA00022692"/>
    </source>
</evidence>
<protein>
    <recommendedName>
        <fullName evidence="10">Phosphate transport system permease protein</fullName>
    </recommendedName>
</protein>
<gene>
    <name evidence="12" type="ORF">SAMN05444695_101613</name>
</gene>
<evidence type="ECO:0000256" key="3">
    <source>
        <dbReference type="ARBA" id="ARBA00022448"/>
    </source>
</evidence>
<keyword evidence="8 9" id="KW-0472">Membrane</keyword>
<dbReference type="InterPro" id="IPR035906">
    <property type="entry name" value="MetI-like_sf"/>
</dbReference>
<dbReference type="NCBIfam" id="TIGR02138">
    <property type="entry name" value="phosphate_pstC"/>
    <property type="match status" value="1"/>
</dbReference>
<dbReference type="InterPro" id="IPR011864">
    <property type="entry name" value="Phosphate_PstC"/>
</dbReference>
<evidence type="ECO:0000256" key="8">
    <source>
        <dbReference type="ARBA" id="ARBA00023136"/>
    </source>
</evidence>
<feature type="compositionally biased region" description="Low complexity" evidence="11">
    <location>
        <begin position="36"/>
        <end position="45"/>
    </location>
</feature>
<feature type="transmembrane region" description="Helical" evidence="9">
    <location>
        <begin position="172"/>
        <end position="199"/>
    </location>
</feature>